<gene>
    <name evidence="1" type="ORF">FWK35_00026039</name>
</gene>
<keyword evidence="1" id="KW-0808">Transferase</keyword>
<keyword evidence="1" id="KW-0548">Nucleotidyltransferase</keyword>
<dbReference type="Proteomes" id="UP000478052">
    <property type="component" value="Unassembled WGS sequence"/>
</dbReference>
<evidence type="ECO:0000313" key="2">
    <source>
        <dbReference type="Proteomes" id="UP000478052"/>
    </source>
</evidence>
<organism evidence="1 2">
    <name type="scientific">Aphis craccivora</name>
    <name type="common">Cowpea aphid</name>
    <dbReference type="NCBI Taxonomy" id="307492"/>
    <lineage>
        <taxon>Eukaryota</taxon>
        <taxon>Metazoa</taxon>
        <taxon>Ecdysozoa</taxon>
        <taxon>Arthropoda</taxon>
        <taxon>Hexapoda</taxon>
        <taxon>Insecta</taxon>
        <taxon>Pterygota</taxon>
        <taxon>Neoptera</taxon>
        <taxon>Paraneoptera</taxon>
        <taxon>Hemiptera</taxon>
        <taxon>Sternorrhyncha</taxon>
        <taxon>Aphidomorpha</taxon>
        <taxon>Aphidoidea</taxon>
        <taxon>Aphididae</taxon>
        <taxon>Aphidini</taxon>
        <taxon>Aphis</taxon>
        <taxon>Aphis</taxon>
    </lineage>
</organism>
<keyword evidence="1" id="KW-0695">RNA-directed DNA polymerase</keyword>
<comment type="caution">
    <text evidence="1">The sequence shown here is derived from an EMBL/GenBank/DDBJ whole genome shotgun (WGS) entry which is preliminary data.</text>
</comment>
<sequence>IPLETKLELTLFKIILIPHLVDQCFPNIVLKPEYQYVGITKNHRQFTTFTETELLHCEKTEIFTICPEFQPIQHESKEQPCEISLFKNPDQLPQNCESGVECRAYAEHVVLNPNREIKTKYYINSILKIGTGNISYKINNSIKEIKMEKFKHRFDSRKLDNVHVMAHSLDEVDCREHVINEFKKRHINSQATSMVVISGAISNSLECLDRFKIRKLEGRPLLLPLNEEARPMCETELQVAVRKIKRVFRSLDQLKQILNLTKGYIDSYIRRGNKENVIVVWNGHSDKNILKRLDLNQFIIGTYDKSGRLLNLVETHDIICKKKHLTTYVHDPRMDVNNRNS</sequence>
<evidence type="ECO:0000313" key="1">
    <source>
        <dbReference type="EMBL" id="KAF0714473.1"/>
    </source>
</evidence>
<protein>
    <submittedName>
        <fullName evidence="1">Reverse transcriptase domain-containing protein</fullName>
    </submittedName>
</protein>
<dbReference type="EMBL" id="VUJU01010401">
    <property type="protein sequence ID" value="KAF0714473.1"/>
    <property type="molecule type" value="Genomic_DNA"/>
</dbReference>
<feature type="non-terminal residue" evidence="1">
    <location>
        <position position="1"/>
    </location>
</feature>
<keyword evidence="2" id="KW-1185">Reference proteome</keyword>
<dbReference type="GO" id="GO:0003964">
    <property type="term" value="F:RNA-directed DNA polymerase activity"/>
    <property type="evidence" value="ECO:0007669"/>
    <property type="project" value="UniProtKB-KW"/>
</dbReference>
<dbReference type="Pfam" id="PF12259">
    <property type="entry name" value="Baculo_F"/>
    <property type="match status" value="1"/>
</dbReference>
<name>A0A6G0VYB7_APHCR</name>
<accession>A0A6G0VYB7</accession>
<dbReference type="InterPro" id="IPR022048">
    <property type="entry name" value="Envelope_fusion-like"/>
</dbReference>
<reference evidence="1 2" key="1">
    <citation type="submission" date="2019-08" db="EMBL/GenBank/DDBJ databases">
        <title>Whole genome of Aphis craccivora.</title>
        <authorList>
            <person name="Voronova N.V."/>
            <person name="Shulinski R.S."/>
            <person name="Bandarenka Y.V."/>
            <person name="Zhorov D.G."/>
            <person name="Warner D."/>
        </authorList>
    </citation>
    <scope>NUCLEOTIDE SEQUENCE [LARGE SCALE GENOMIC DNA]</scope>
    <source>
        <strain evidence="1">180601</strain>
        <tissue evidence="1">Whole Body</tissue>
    </source>
</reference>
<dbReference type="OrthoDB" id="6624493at2759"/>
<dbReference type="AlphaFoldDB" id="A0A6G0VYB7"/>
<proteinExistence type="predicted"/>